<dbReference type="Pfam" id="PF17886">
    <property type="entry name" value="ArsA_HSP20"/>
    <property type="match status" value="1"/>
</dbReference>
<organism evidence="2 3">
    <name type="scientific">Pallidibacillus thermolactis</name>
    <dbReference type="NCBI Taxonomy" id="251051"/>
    <lineage>
        <taxon>Bacteria</taxon>
        <taxon>Bacillati</taxon>
        <taxon>Bacillota</taxon>
        <taxon>Bacilli</taxon>
        <taxon>Bacillales</taxon>
        <taxon>Bacillaceae</taxon>
        <taxon>Pallidibacillus</taxon>
    </lineage>
</organism>
<dbReference type="RefSeq" id="WP_173662377.1">
    <property type="nucleotide sequence ID" value="NZ_JAOUSE010000011.1"/>
</dbReference>
<comment type="caution">
    <text evidence="2">The sequence shown here is derived from an EMBL/GenBank/DDBJ whole genome shotgun (WGS) entry which is preliminary data.</text>
</comment>
<dbReference type="EMBL" id="JAOUSE010000011">
    <property type="protein sequence ID" value="MCU9593985.1"/>
    <property type="molecule type" value="Genomic_DNA"/>
</dbReference>
<dbReference type="Gene3D" id="2.60.40.790">
    <property type="match status" value="1"/>
</dbReference>
<evidence type="ECO:0000259" key="1">
    <source>
        <dbReference type="Pfam" id="PF17886"/>
    </source>
</evidence>
<evidence type="ECO:0000313" key="3">
    <source>
        <dbReference type="Proteomes" id="UP001208656"/>
    </source>
</evidence>
<proteinExistence type="predicted"/>
<dbReference type="SUPFAM" id="SSF49764">
    <property type="entry name" value="HSP20-like chaperones"/>
    <property type="match status" value="1"/>
</dbReference>
<feature type="domain" description="ArsA HSP20-like" evidence="1">
    <location>
        <begin position="46"/>
        <end position="109"/>
    </location>
</feature>
<dbReference type="InterPro" id="IPR040612">
    <property type="entry name" value="ArsA_HSP20-like"/>
</dbReference>
<keyword evidence="3" id="KW-1185">Reference proteome</keyword>
<name>A0ABT2WE97_9BACI</name>
<dbReference type="InterPro" id="IPR008978">
    <property type="entry name" value="HSP20-like_chaperone"/>
</dbReference>
<accession>A0ABT2WE97</accession>
<dbReference type="Proteomes" id="UP001208656">
    <property type="component" value="Unassembled WGS sequence"/>
</dbReference>
<dbReference type="CDD" id="cd06464">
    <property type="entry name" value="ACD_sHsps-like"/>
    <property type="match status" value="1"/>
</dbReference>
<sequence>MKQNKNENYFESDEMEKWLTQYFLDPLTDYLDENVFRIDLFDSESSFIVEALLPKVKKEDIHISINSNTLQIKVKQSSHDKTRTVTFPFPISHLQKNITFENDILEIVFLKSESL</sequence>
<gene>
    <name evidence="2" type="ORF">OEV82_05900</name>
</gene>
<reference evidence="2 3" key="1">
    <citation type="submission" date="2022-10" db="EMBL/GenBank/DDBJ databases">
        <title>Description of Fervidibacillus gen. nov. in the family Fervidibacillaceae fam. nov. with two species, Fervidibacillus albus sp. nov., and Fervidibacillus halotolerans sp. nov., isolated from tidal flat sediments.</title>
        <authorList>
            <person name="Kwon K.K."/>
            <person name="Yang S.-H."/>
        </authorList>
    </citation>
    <scope>NUCLEOTIDE SEQUENCE [LARGE SCALE GENOMIC DNA]</scope>
    <source>
        <strain evidence="2 3">DSM 23332</strain>
    </source>
</reference>
<protein>
    <submittedName>
        <fullName evidence="2">Hsp20/alpha crystallin family protein</fullName>
    </submittedName>
</protein>
<evidence type="ECO:0000313" key="2">
    <source>
        <dbReference type="EMBL" id="MCU9593985.1"/>
    </source>
</evidence>